<feature type="binding site" description="axial binding residue" evidence="17">
    <location>
        <position position="201"/>
    </location>
    <ligand>
        <name>heme b</name>
        <dbReference type="ChEBI" id="CHEBI:60344"/>
        <label>b566</label>
    </ligand>
    <ligandPart>
        <name>Fe</name>
        <dbReference type="ChEBI" id="CHEBI:18248"/>
    </ligandPart>
</feature>
<evidence type="ECO:0000256" key="9">
    <source>
        <dbReference type="ARBA" id="ARBA00022792"/>
    </source>
</evidence>
<dbReference type="GO" id="GO:0006122">
    <property type="term" value="P:mitochondrial electron transport, ubiquinol to cytochrome c"/>
    <property type="evidence" value="ECO:0007669"/>
    <property type="project" value="TreeGrafter"/>
</dbReference>
<feature type="transmembrane region" description="Helical" evidence="18">
    <location>
        <begin position="234"/>
        <end position="256"/>
    </location>
</feature>
<feature type="transmembrane region" description="Helical" evidence="18">
    <location>
        <begin position="41"/>
        <end position="60"/>
    </location>
</feature>
<evidence type="ECO:0000256" key="5">
    <source>
        <dbReference type="ARBA" id="ARBA00022617"/>
    </source>
</evidence>
<keyword evidence="11 18" id="KW-1133">Transmembrane helix</keyword>
<evidence type="ECO:0000256" key="4">
    <source>
        <dbReference type="ARBA" id="ARBA00022448"/>
    </source>
</evidence>
<dbReference type="AlphaFoldDB" id="A0A4Y1KQ17"/>
<feature type="transmembrane region" description="Helical" evidence="18">
    <location>
        <begin position="115"/>
        <end position="137"/>
    </location>
</feature>
<dbReference type="PROSITE" id="PS51002">
    <property type="entry name" value="CYTB_NTER"/>
    <property type="match status" value="1"/>
</dbReference>
<keyword evidence="15 18" id="KW-0472">Membrane</keyword>
<feature type="transmembrane region" description="Helical" evidence="18">
    <location>
        <begin position="358"/>
        <end position="374"/>
    </location>
</feature>
<dbReference type="SUPFAM" id="SSF81342">
    <property type="entry name" value="Transmembrane di-heme cytochromes"/>
    <property type="match status" value="1"/>
</dbReference>
<keyword evidence="7 18" id="KW-0812">Transmembrane</keyword>
<dbReference type="SUPFAM" id="SSF81648">
    <property type="entry name" value="a domain/subunit of cytochrome bc1 complex (Ubiquinol-cytochrome c reductase)"/>
    <property type="match status" value="1"/>
</dbReference>
<keyword evidence="10 18" id="KW-0249">Electron transport</keyword>
<accession>A0A4Y1KQ17</accession>
<feature type="transmembrane region" description="Helical" evidence="18">
    <location>
        <begin position="80"/>
        <end position="103"/>
    </location>
</feature>
<evidence type="ECO:0000256" key="15">
    <source>
        <dbReference type="ARBA" id="ARBA00023136"/>
    </source>
</evidence>
<dbReference type="CDD" id="cd00290">
    <property type="entry name" value="cytochrome_b_C"/>
    <property type="match status" value="1"/>
</dbReference>
<evidence type="ECO:0000256" key="12">
    <source>
        <dbReference type="ARBA" id="ARBA00023004"/>
    </source>
</evidence>
<gene>
    <name evidence="21" type="primary">cob</name>
</gene>
<evidence type="ECO:0000256" key="1">
    <source>
        <dbReference type="ARBA" id="ARBA00002566"/>
    </source>
</evidence>
<feature type="domain" description="Cytochrome b/b6 C-terminal region profile" evidence="20">
    <location>
        <begin position="215"/>
        <end position="385"/>
    </location>
</feature>
<keyword evidence="14 18" id="KW-0496">Mitochondrion</keyword>
<comment type="cofactor">
    <cofactor evidence="18">
        <name>heme b</name>
        <dbReference type="ChEBI" id="CHEBI:60344"/>
    </cofactor>
    <text evidence="18">Binds 2 heme groups non-covalently.</text>
</comment>
<sequence>MFNLKPEPFRKSNPMMNLTNNLIYDLPAPVNLSILWNSGSLLGLCLMIQILTGIFLAIHYSPNTEYAFYSVVHIMRDVNFGWILRNTHMTGASLFFMCAYTHIGRGIYYGSYLRSMVWTSGTSLLLSLMATAFLGYVLPWGQMSYWGATVITNLLSAIPKLGDSLVSWVWGGFTVSNSTLNRFFVFHFILPFVMLALTAMHLAFLHDNGSNNPLGLSSSMNIIPFHPFFMLKDIVGFVVLFACVTFVSLLCPLLVYDPQNFIKANPMSTPVHIQPEWYFLFAYAILRAIPNKLGGVLAMTLAITVLYMMPTLHRNIMVGMSFYPASQIMFWVFLNSFLILTWLGSAPTETPFTEISQLMTLLYFFLIISIPALGKPWDTVIFQNDPHMNATNKTE</sequence>
<dbReference type="InterPro" id="IPR005797">
    <property type="entry name" value="Cyt_b/b6_N"/>
</dbReference>
<feature type="transmembrane region" description="Helical" evidence="18">
    <location>
        <begin position="183"/>
        <end position="204"/>
    </location>
</feature>
<dbReference type="Pfam" id="PF00032">
    <property type="entry name" value="Cytochrom_B_C"/>
    <property type="match status" value="1"/>
</dbReference>
<dbReference type="PANTHER" id="PTHR19271:SF16">
    <property type="entry name" value="CYTOCHROME B"/>
    <property type="match status" value="1"/>
</dbReference>
<proteinExistence type="inferred from homology"/>
<organism evidence="21">
    <name type="scientific">Lampsilis powellii</name>
    <dbReference type="NCBI Taxonomy" id="106594"/>
    <lineage>
        <taxon>Eukaryota</taxon>
        <taxon>Metazoa</taxon>
        <taxon>Spiralia</taxon>
        <taxon>Lophotrochozoa</taxon>
        <taxon>Mollusca</taxon>
        <taxon>Bivalvia</taxon>
        <taxon>Autobranchia</taxon>
        <taxon>Heteroconchia</taxon>
        <taxon>Palaeoheterodonta</taxon>
        <taxon>Unionida</taxon>
        <taxon>Unionoidea</taxon>
        <taxon>Unionidae</taxon>
        <taxon>Ambleminae</taxon>
        <taxon>Lampsilini</taxon>
        <taxon>Lampsilis</taxon>
    </lineage>
</organism>
<keyword evidence="13" id="KW-0830">Ubiquinone</keyword>
<dbReference type="InterPro" id="IPR016174">
    <property type="entry name" value="Di-haem_cyt_TM"/>
</dbReference>
<dbReference type="GO" id="GO:0016491">
    <property type="term" value="F:oxidoreductase activity"/>
    <property type="evidence" value="ECO:0007669"/>
    <property type="project" value="UniProtKB-UniRule"/>
</dbReference>
<evidence type="ECO:0000256" key="17">
    <source>
        <dbReference type="PIRSR" id="PIRSR038885-2"/>
    </source>
</evidence>
<keyword evidence="5 17" id="KW-0349">Heme</keyword>
<dbReference type="InterPro" id="IPR048260">
    <property type="entry name" value="Cytochrome_b_C_euk/bac"/>
</dbReference>
<evidence type="ECO:0000256" key="16">
    <source>
        <dbReference type="PIRSR" id="PIRSR038885-1"/>
    </source>
</evidence>
<name>A0A4Y1KQ17_9BIVA</name>
<dbReference type="CDD" id="cd00284">
    <property type="entry name" value="Cytochrome_b_N"/>
    <property type="match status" value="1"/>
</dbReference>
<dbReference type="PROSITE" id="PS51003">
    <property type="entry name" value="CYTB_CTER"/>
    <property type="match status" value="1"/>
</dbReference>
<dbReference type="Pfam" id="PF00033">
    <property type="entry name" value="Cytochrome_B"/>
    <property type="match status" value="1"/>
</dbReference>
<keyword evidence="8 17" id="KW-0479">Metal-binding</keyword>
<dbReference type="PIRSF" id="PIRSF038885">
    <property type="entry name" value="COB"/>
    <property type="match status" value="1"/>
</dbReference>
<dbReference type="GO" id="GO:0045275">
    <property type="term" value="C:respiratory chain complex III"/>
    <property type="evidence" value="ECO:0007669"/>
    <property type="project" value="InterPro"/>
</dbReference>
<evidence type="ECO:0000259" key="19">
    <source>
        <dbReference type="PROSITE" id="PS51002"/>
    </source>
</evidence>
<comment type="cofactor">
    <cofactor evidence="17">
        <name>heme</name>
        <dbReference type="ChEBI" id="CHEBI:30413"/>
    </cofactor>
    <text evidence="17">Binds 2 heme groups non-covalently.</text>
</comment>
<evidence type="ECO:0000256" key="7">
    <source>
        <dbReference type="ARBA" id="ARBA00022692"/>
    </source>
</evidence>
<feature type="domain" description="Cytochrome b/b6 N-terminal region profile" evidence="19">
    <location>
        <begin position="1"/>
        <end position="214"/>
    </location>
</feature>
<comment type="similarity">
    <text evidence="18">Belongs to the cytochrome b family.</text>
</comment>
<feature type="binding site" description="axial binding residue" evidence="17">
    <location>
        <position position="88"/>
    </location>
    <ligand>
        <name>heme b</name>
        <dbReference type="ChEBI" id="CHEBI:60344"/>
        <label>b562</label>
    </ligand>
    <ligandPart>
        <name>Fe</name>
        <dbReference type="ChEBI" id="CHEBI:18248"/>
    </ligandPart>
</feature>
<evidence type="ECO:0000256" key="10">
    <source>
        <dbReference type="ARBA" id="ARBA00022982"/>
    </source>
</evidence>
<feature type="transmembrane region" description="Helical" evidence="18">
    <location>
        <begin position="277"/>
        <end position="308"/>
    </location>
</feature>
<dbReference type="InterPro" id="IPR048259">
    <property type="entry name" value="Cytochrome_b_N_euk/bac"/>
</dbReference>
<evidence type="ECO:0000256" key="2">
    <source>
        <dbReference type="ARBA" id="ARBA00004448"/>
    </source>
</evidence>
<dbReference type="GO" id="GO:0008121">
    <property type="term" value="F:quinol-cytochrome-c reductase activity"/>
    <property type="evidence" value="ECO:0007669"/>
    <property type="project" value="InterPro"/>
</dbReference>
<keyword evidence="9" id="KW-0999">Mitochondrion inner membrane</keyword>
<keyword evidence="6 18" id="KW-0679">Respiratory chain</keyword>
<keyword evidence="12 17" id="KW-0408">Iron</keyword>
<dbReference type="InterPro" id="IPR027387">
    <property type="entry name" value="Cytb/b6-like_sf"/>
</dbReference>
<feature type="binding site" description="axial binding residue" evidence="17">
    <location>
        <position position="187"/>
    </location>
    <ligand>
        <name>heme b</name>
        <dbReference type="ChEBI" id="CHEBI:60344"/>
        <label>b562</label>
    </ligand>
    <ligandPart>
        <name>Fe</name>
        <dbReference type="ChEBI" id="CHEBI:18248"/>
    </ligandPart>
</feature>
<dbReference type="PANTHER" id="PTHR19271">
    <property type="entry name" value="CYTOCHROME B"/>
    <property type="match status" value="1"/>
</dbReference>
<evidence type="ECO:0000259" key="20">
    <source>
        <dbReference type="PROSITE" id="PS51003"/>
    </source>
</evidence>
<evidence type="ECO:0000256" key="18">
    <source>
        <dbReference type="RuleBase" id="RU362117"/>
    </source>
</evidence>
<evidence type="ECO:0000256" key="8">
    <source>
        <dbReference type="ARBA" id="ARBA00022723"/>
    </source>
</evidence>
<dbReference type="InterPro" id="IPR005798">
    <property type="entry name" value="Cyt_b/b6_C"/>
</dbReference>
<evidence type="ECO:0000256" key="6">
    <source>
        <dbReference type="ARBA" id="ARBA00022660"/>
    </source>
</evidence>
<dbReference type="Gene3D" id="1.20.810.10">
    <property type="entry name" value="Cytochrome Bc1 Complex, Chain C"/>
    <property type="match status" value="1"/>
</dbReference>
<evidence type="ECO:0000256" key="11">
    <source>
        <dbReference type="ARBA" id="ARBA00022989"/>
    </source>
</evidence>
<dbReference type="GO" id="GO:0005743">
    <property type="term" value="C:mitochondrial inner membrane"/>
    <property type="evidence" value="ECO:0007669"/>
    <property type="project" value="UniProtKB-SubCell"/>
</dbReference>
<evidence type="ECO:0000256" key="14">
    <source>
        <dbReference type="ARBA" id="ARBA00023128"/>
    </source>
</evidence>
<reference evidence="21" key="1">
    <citation type="journal article" date="2019" name="Mitochondrial DNA Part B Resour">
        <title>The complete male-type mitochondrial genomes of the Fatmucket, Lampsilis siliquoidea, and the endangered Arkansas Fatmucket, Lampsilis powellii.</title>
        <authorList>
            <person name="Chase E.E."/>
            <person name="Robicheau B.M."/>
            <person name="Hoeh W.R."/>
            <person name="Harris J.L."/>
            <person name="Stewart D.T."/>
            <person name="Breton S."/>
        </authorList>
    </citation>
    <scope>NUCLEOTIDE SEQUENCE</scope>
    <source>
        <strain evidence="21">H2613</strain>
    </source>
</reference>
<protein>
    <recommendedName>
        <fullName evidence="3 18">Cytochrome b</fullName>
    </recommendedName>
</protein>
<dbReference type="InterPro" id="IPR036150">
    <property type="entry name" value="Cyt_b/b6_C_sf"/>
</dbReference>
<geneLocation type="mitochondrion" evidence="21"/>
<dbReference type="InterPro" id="IPR030689">
    <property type="entry name" value="Cytochrome_b"/>
</dbReference>
<evidence type="ECO:0000256" key="3">
    <source>
        <dbReference type="ARBA" id="ARBA00013531"/>
    </source>
</evidence>
<feature type="binding site" evidence="16">
    <location>
        <position position="206"/>
    </location>
    <ligand>
        <name>a ubiquinone</name>
        <dbReference type="ChEBI" id="CHEBI:16389"/>
    </ligand>
</feature>
<comment type="function">
    <text evidence="1 18">Component of the ubiquinol-cytochrome c reductase complex (complex III or cytochrome b-c1 complex) that is part of the mitochondrial respiratory chain. The b-c1 complex mediates electron transfer from ubiquinol to cytochrome c. Contributes to the generation of a proton gradient across the mitochondrial membrane that is then used for ATP synthesis.</text>
</comment>
<evidence type="ECO:0000313" key="21">
    <source>
        <dbReference type="EMBL" id="AUF69997.1"/>
    </source>
</evidence>
<comment type="subcellular location">
    <subcellularLocation>
        <location evidence="2">Mitochondrion inner membrane</location>
        <topology evidence="2">Multi-pass membrane protein</topology>
    </subcellularLocation>
</comment>
<feature type="binding site" description="axial binding residue" evidence="17">
    <location>
        <position position="102"/>
    </location>
    <ligand>
        <name>heme b</name>
        <dbReference type="ChEBI" id="CHEBI:60344"/>
        <label>b566</label>
    </ligand>
    <ligandPart>
        <name>Fe</name>
        <dbReference type="ChEBI" id="CHEBI:18248"/>
    </ligandPart>
</feature>
<evidence type="ECO:0000256" key="13">
    <source>
        <dbReference type="ARBA" id="ARBA00023075"/>
    </source>
</evidence>
<feature type="transmembrane region" description="Helical" evidence="18">
    <location>
        <begin position="328"/>
        <end position="346"/>
    </location>
</feature>
<dbReference type="EMBL" id="MF326972">
    <property type="protein sequence ID" value="AUF69997.1"/>
    <property type="molecule type" value="Genomic_DNA"/>
</dbReference>
<dbReference type="GO" id="GO:0046872">
    <property type="term" value="F:metal ion binding"/>
    <property type="evidence" value="ECO:0007669"/>
    <property type="project" value="UniProtKB-UniRule"/>
</dbReference>
<keyword evidence="4 18" id="KW-0813">Transport</keyword>